<feature type="transmembrane region" description="Helical" evidence="2">
    <location>
        <begin position="207"/>
        <end position="228"/>
    </location>
</feature>
<dbReference type="RefSeq" id="WP_213499755.1">
    <property type="nucleotide sequence ID" value="NZ_CP074694.1"/>
</dbReference>
<gene>
    <name evidence="3" type="ORF">KIH39_12065</name>
</gene>
<dbReference type="KEGG" id="tsph:KIH39_12065"/>
<keyword evidence="2" id="KW-1133">Transmembrane helix</keyword>
<feature type="compositionally biased region" description="Basic and acidic residues" evidence="1">
    <location>
        <begin position="254"/>
        <end position="278"/>
    </location>
</feature>
<evidence type="ECO:0000313" key="3">
    <source>
        <dbReference type="EMBL" id="QVL34606.1"/>
    </source>
</evidence>
<dbReference type="Proteomes" id="UP000676194">
    <property type="component" value="Chromosome"/>
</dbReference>
<keyword evidence="4" id="KW-1185">Reference proteome</keyword>
<dbReference type="EMBL" id="CP074694">
    <property type="protein sequence ID" value="QVL34606.1"/>
    <property type="molecule type" value="Genomic_DNA"/>
</dbReference>
<evidence type="ECO:0000256" key="2">
    <source>
        <dbReference type="SAM" id="Phobius"/>
    </source>
</evidence>
<evidence type="ECO:0000313" key="4">
    <source>
        <dbReference type="Proteomes" id="UP000676194"/>
    </source>
</evidence>
<dbReference type="Gene3D" id="2.20.28.160">
    <property type="match status" value="1"/>
</dbReference>
<dbReference type="AlphaFoldDB" id="A0A8E6BA72"/>
<name>A0A8E6BA72_9BACT</name>
<reference evidence="3" key="1">
    <citation type="submission" date="2021-05" db="EMBL/GenBank/DDBJ databases">
        <title>Complete genome sequence of the cellulolytic planctomycete Telmatocola sphagniphila SP2T and characterization of the first cellulase from planctomycetes.</title>
        <authorList>
            <person name="Rakitin A.L."/>
            <person name="Beletsky A.V."/>
            <person name="Naumoff D.G."/>
            <person name="Kulichevskaya I.S."/>
            <person name="Mardanov A.V."/>
            <person name="Ravin N.V."/>
            <person name="Dedysh S.N."/>
        </authorList>
    </citation>
    <scope>NUCLEOTIDE SEQUENCE</scope>
    <source>
        <strain evidence="3">SP2T</strain>
    </source>
</reference>
<keyword evidence="2" id="KW-0812">Transmembrane</keyword>
<evidence type="ECO:0000256" key="1">
    <source>
        <dbReference type="SAM" id="MobiDB-lite"/>
    </source>
</evidence>
<feature type="region of interest" description="Disordered" evidence="1">
    <location>
        <begin position="58"/>
        <end position="203"/>
    </location>
</feature>
<keyword evidence="2" id="KW-0472">Membrane</keyword>
<proteinExistence type="predicted"/>
<sequence length="278" mass="29717">MAKHRWKCPNCKANLNLGPKLLGTKISCPSCKQEIEIPASLPDSLVVQDAPIPEFKIPKTSDSIFDSPEKRDFLDEPAPVPVLPPVVETPAATESNPFDFSGSEAETVQDAPKSSKSKFVEPKTAKSSKILAPASTSRSKIVLPNPNAESGPISETETDAAPVLVPPSSSSGKSSRSLPPAKADTDNGETEIAPVPRVKKPSNPIPALTWVLLAWAITATSSTIYLAIQRMQSSSPTPQRLITPPGNQPAPNPERAKPENAPERSETPPKNDKTEKKK</sequence>
<feature type="region of interest" description="Disordered" evidence="1">
    <location>
        <begin position="234"/>
        <end position="278"/>
    </location>
</feature>
<feature type="compositionally biased region" description="Low complexity" evidence="1">
    <location>
        <begin position="162"/>
        <end position="180"/>
    </location>
</feature>
<accession>A0A8E6BA72</accession>
<organism evidence="3 4">
    <name type="scientific">Telmatocola sphagniphila</name>
    <dbReference type="NCBI Taxonomy" id="1123043"/>
    <lineage>
        <taxon>Bacteria</taxon>
        <taxon>Pseudomonadati</taxon>
        <taxon>Planctomycetota</taxon>
        <taxon>Planctomycetia</taxon>
        <taxon>Gemmatales</taxon>
        <taxon>Gemmataceae</taxon>
    </lineage>
</organism>
<protein>
    <submittedName>
        <fullName evidence="3">Uncharacterized protein</fullName>
    </submittedName>
</protein>